<dbReference type="Pfam" id="PF00082">
    <property type="entry name" value="Peptidase_S8"/>
    <property type="match status" value="1"/>
</dbReference>
<dbReference type="InterPro" id="IPR023827">
    <property type="entry name" value="Peptidase_S8_Asp-AS"/>
</dbReference>
<feature type="active site" description="Charge relay system" evidence="9 10">
    <location>
        <position position="260"/>
    </location>
</feature>
<dbReference type="Gene3D" id="2.60.40.2310">
    <property type="match status" value="1"/>
</dbReference>
<dbReference type="CDD" id="cd04818">
    <property type="entry name" value="PA_subtilisin_1"/>
    <property type="match status" value="1"/>
</dbReference>
<evidence type="ECO:0000256" key="10">
    <source>
        <dbReference type="PROSITE-ProRule" id="PRU01240"/>
    </source>
</evidence>
<dbReference type="GO" id="GO:0006508">
    <property type="term" value="P:proteolysis"/>
    <property type="evidence" value="ECO:0007669"/>
    <property type="project" value="UniProtKB-KW"/>
</dbReference>
<dbReference type="GO" id="GO:0005576">
    <property type="term" value="C:extracellular region"/>
    <property type="evidence" value="ECO:0007669"/>
    <property type="project" value="UniProtKB-SubCell"/>
</dbReference>
<accession>A0AA41W7G1</accession>
<dbReference type="InterPro" id="IPR034197">
    <property type="entry name" value="Peptidases_S8_3"/>
</dbReference>
<keyword evidence="8" id="KW-0325">Glycoprotein</keyword>
<evidence type="ECO:0000256" key="5">
    <source>
        <dbReference type="ARBA" id="ARBA00022729"/>
    </source>
</evidence>
<feature type="active site" description="Charge relay system" evidence="9 10">
    <location>
        <position position="605"/>
    </location>
</feature>
<dbReference type="PROSITE" id="PS00136">
    <property type="entry name" value="SUBTILASE_ASP"/>
    <property type="match status" value="1"/>
</dbReference>
<name>A0AA41W7G1_9GAMM</name>
<dbReference type="PROSITE" id="PS51892">
    <property type="entry name" value="SUBTILASE"/>
    <property type="match status" value="1"/>
</dbReference>
<proteinExistence type="inferred from homology"/>
<comment type="subcellular location">
    <subcellularLocation>
        <location evidence="1">Secreted</location>
    </subcellularLocation>
</comment>
<reference evidence="16 17" key="1">
    <citation type="journal article" date="2013" name="Antonie Van Leeuwenhoek">
        <title>Echinimonas agarilytica gen. nov., sp. nov., a new gammaproteobacterium isolated from the sea urchin Strongylocentrotus intermedius.</title>
        <authorList>
            <person name="Nedashkovskaya O.I."/>
            <person name="Stenkova A.M."/>
            <person name="Zhukova N.V."/>
            <person name="Van Trappen S."/>
            <person name="Lee J.S."/>
            <person name="Kim S.B."/>
        </authorList>
    </citation>
    <scope>NUCLEOTIDE SEQUENCE [LARGE SCALE GENOMIC DNA]</scope>
    <source>
        <strain evidence="16 17">KMM 6351</strain>
    </source>
</reference>
<protein>
    <submittedName>
        <fullName evidence="16">S8 family serine peptidase</fullName>
    </submittedName>
</protein>
<dbReference type="Gene3D" id="3.50.30.30">
    <property type="match status" value="1"/>
</dbReference>
<comment type="caution">
    <text evidence="16">The sequence shown here is derived from an EMBL/GenBank/DDBJ whole genome shotgun (WGS) entry which is preliminary data.</text>
</comment>
<comment type="similarity">
    <text evidence="2 10 11">Belongs to the peptidase S8 family.</text>
</comment>
<dbReference type="GO" id="GO:0004252">
    <property type="term" value="F:serine-type endopeptidase activity"/>
    <property type="evidence" value="ECO:0007669"/>
    <property type="project" value="UniProtKB-UniRule"/>
</dbReference>
<dbReference type="SUPFAM" id="SSF54897">
    <property type="entry name" value="Protease propeptides/inhibitors"/>
    <property type="match status" value="1"/>
</dbReference>
<evidence type="ECO:0000256" key="3">
    <source>
        <dbReference type="ARBA" id="ARBA00022525"/>
    </source>
</evidence>
<keyword evidence="3" id="KW-0964">Secreted</keyword>
<evidence type="ECO:0000256" key="6">
    <source>
        <dbReference type="ARBA" id="ARBA00022801"/>
    </source>
</evidence>
<dbReference type="InterPro" id="IPR037045">
    <property type="entry name" value="S8pro/Inhibitor_I9_sf"/>
</dbReference>
<feature type="domain" description="Inhibitor I9" evidence="14">
    <location>
        <begin position="53"/>
        <end position="152"/>
    </location>
</feature>
<dbReference type="PRINTS" id="PR00723">
    <property type="entry name" value="SUBTILISIN"/>
</dbReference>
<dbReference type="Pfam" id="PF02225">
    <property type="entry name" value="PA"/>
    <property type="match status" value="1"/>
</dbReference>
<dbReference type="AlphaFoldDB" id="A0AA41W7G1"/>
<gene>
    <name evidence="16" type="ORF">NAF29_13215</name>
</gene>
<keyword evidence="5" id="KW-0732">Signal</keyword>
<dbReference type="Pfam" id="PF17766">
    <property type="entry name" value="fn3_6"/>
    <property type="match status" value="1"/>
</dbReference>
<evidence type="ECO:0000256" key="11">
    <source>
        <dbReference type="RuleBase" id="RU003355"/>
    </source>
</evidence>
<feature type="domain" description="Peptidase S8/S53" evidence="12">
    <location>
        <begin position="179"/>
        <end position="641"/>
    </location>
</feature>
<organism evidence="16 17">
    <name type="scientific">Echinimonas agarilytica</name>
    <dbReference type="NCBI Taxonomy" id="1215918"/>
    <lineage>
        <taxon>Bacteria</taxon>
        <taxon>Pseudomonadati</taxon>
        <taxon>Pseudomonadota</taxon>
        <taxon>Gammaproteobacteria</taxon>
        <taxon>Alteromonadales</taxon>
        <taxon>Echinimonadaceae</taxon>
        <taxon>Echinimonas</taxon>
    </lineage>
</organism>
<feature type="active site" description="Charge relay system" evidence="9 10">
    <location>
        <position position="188"/>
    </location>
</feature>
<dbReference type="SUPFAM" id="SSF52025">
    <property type="entry name" value="PA domain"/>
    <property type="match status" value="1"/>
</dbReference>
<evidence type="ECO:0000256" key="1">
    <source>
        <dbReference type="ARBA" id="ARBA00004613"/>
    </source>
</evidence>
<evidence type="ECO:0000256" key="4">
    <source>
        <dbReference type="ARBA" id="ARBA00022670"/>
    </source>
</evidence>
<dbReference type="InterPro" id="IPR015500">
    <property type="entry name" value="Peptidase_S8_subtilisin-rel"/>
</dbReference>
<dbReference type="PANTHER" id="PTHR10795">
    <property type="entry name" value="PROPROTEIN CONVERTASE SUBTILISIN/KEXIN"/>
    <property type="match status" value="1"/>
</dbReference>
<evidence type="ECO:0000256" key="8">
    <source>
        <dbReference type="ARBA" id="ARBA00023180"/>
    </source>
</evidence>
<keyword evidence="7 10" id="KW-0720">Serine protease</keyword>
<dbReference type="Gene3D" id="3.40.50.200">
    <property type="entry name" value="Peptidase S8/S53 domain"/>
    <property type="match status" value="1"/>
</dbReference>
<dbReference type="EMBL" id="JAMQGP010000006">
    <property type="protein sequence ID" value="MCM2680622.1"/>
    <property type="molecule type" value="Genomic_DNA"/>
</dbReference>
<evidence type="ECO:0000259" key="14">
    <source>
        <dbReference type="Pfam" id="PF05922"/>
    </source>
</evidence>
<keyword evidence="17" id="KW-1185">Reference proteome</keyword>
<keyword evidence="6 10" id="KW-0378">Hydrolase</keyword>
<dbReference type="InterPro" id="IPR010259">
    <property type="entry name" value="S8pro/Inhibitor_I9"/>
</dbReference>
<dbReference type="Gene3D" id="3.30.70.80">
    <property type="entry name" value="Peptidase S8 propeptide/proteinase inhibitor I9"/>
    <property type="match status" value="1"/>
</dbReference>
<dbReference type="InterPro" id="IPR003137">
    <property type="entry name" value="PA_domain"/>
</dbReference>
<dbReference type="RefSeq" id="WP_251262095.1">
    <property type="nucleotide sequence ID" value="NZ_JAMQGP010000006.1"/>
</dbReference>
<dbReference type="InterPro" id="IPR023828">
    <property type="entry name" value="Peptidase_S8_Ser-AS"/>
</dbReference>
<dbReference type="Proteomes" id="UP001165393">
    <property type="component" value="Unassembled WGS sequence"/>
</dbReference>
<dbReference type="InterPro" id="IPR041469">
    <property type="entry name" value="Subtilisin-like_FN3"/>
</dbReference>
<feature type="domain" description="PA" evidence="13">
    <location>
        <begin position="434"/>
        <end position="525"/>
    </location>
</feature>
<evidence type="ECO:0000259" key="15">
    <source>
        <dbReference type="Pfam" id="PF17766"/>
    </source>
</evidence>
<dbReference type="Pfam" id="PF05922">
    <property type="entry name" value="Inhibitor_I9"/>
    <property type="match status" value="1"/>
</dbReference>
<dbReference type="InterPro" id="IPR046450">
    <property type="entry name" value="PA_dom_sf"/>
</dbReference>
<evidence type="ECO:0000259" key="12">
    <source>
        <dbReference type="Pfam" id="PF00082"/>
    </source>
</evidence>
<evidence type="ECO:0000313" key="17">
    <source>
        <dbReference type="Proteomes" id="UP001165393"/>
    </source>
</evidence>
<dbReference type="PROSITE" id="PS00138">
    <property type="entry name" value="SUBTILASE_SER"/>
    <property type="match status" value="1"/>
</dbReference>
<keyword evidence="4 10" id="KW-0645">Protease</keyword>
<sequence>MFQQKGASSLLLAGAIVALPVLGISANEIGNLDTTQLQQGKTSLQPKSKSGNYIIQLKSPSGISVANDLGQLIPSNKAAIPQNRYNARDSEVQQYTAKLEQLHQTLAQKVGVSEITYSYTHTFNGFSATLTSSQVDALKANPDVLGVWEDQLQQVTTANTPTFLGLDSPSGQHTLDLKGEDVVVGIVDTGIWPENPSFADDGSYSDPTDFGWAGSCDAGEDEAFVCNHKLIGAQFFSGAFEATYPLIPQEFRSPRDADGHGSHTAGTAAGNENVPAVLFGTDVGSVTGIAPRARVAVYKACWNSDYETESGQKQSGCFYGDTMAAIDQAVEDGVDVINYSIGGSLTDLTVPSTAAMLMAERAGVFVAVSAGNDGPDISTVGTPAPWVMSVAASTYDGTSATNAISVVTDDDMVSLYESVEGAITKPMSEVGVTTQALVAAQPIDGCFIAPETPTPLENEEEIAGKIALITRGACAFTEKVERALLAGAVGVVVYTNNDGAPIVMGGTKNFDIPGVMISKANGETLLSGLDDNAYTAVTLDAGTYIPRQEVGNIIADFSSRGPNLSTGDVIKPDITAPGVRILAATTSNPAFAADGETFKYLQGTSMSAPHIAGMAALLKGQYPNWSPSIIKSALMTSARQNLVKETLIEIADPFDFGSGHAVPVSAMDPGLVYQTGFFDYMAFMCGLEQDSFVLETSGFACPDYVAANFDIDPSELNLPSIAIGELSAPEAVYRTVTNITQQDSVYTALVDAPSGISIEVFTASETGELVVNSGSSAQYGLLFTVEDNAQLGEWVFGSITWSDAAGHVVRSPIAVKVVSPQTILAPALVSNTVNATRGRLNFEIEMNYTGTTSQRSTGLTLPFVTSATIPQDADSTFTFNEASLGKHGFLVSEGTKALKFMLSDDLVSVPGADLDLYVYRCIANACDLAGQSTTATSNEEVLLINPEPAADGPNGDFYFIMVHAYNIDGQADSTVTYQMPFWFAEEGADTSNMRVSSSRRAIQGRSNYVSISTRGLVAGGSYLGAVSFLDNKGVEQMVTIVDVKAN</sequence>
<evidence type="ECO:0000259" key="13">
    <source>
        <dbReference type="Pfam" id="PF02225"/>
    </source>
</evidence>
<evidence type="ECO:0000313" key="16">
    <source>
        <dbReference type="EMBL" id="MCM2680622.1"/>
    </source>
</evidence>
<dbReference type="CDD" id="cd04852">
    <property type="entry name" value="Peptidases_S8_3"/>
    <property type="match status" value="1"/>
</dbReference>
<dbReference type="InterPro" id="IPR000209">
    <property type="entry name" value="Peptidase_S8/S53_dom"/>
</dbReference>
<dbReference type="SUPFAM" id="SSF52743">
    <property type="entry name" value="Subtilisin-like"/>
    <property type="match status" value="1"/>
</dbReference>
<dbReference type="InterPro" id="IPR036852">
    <property type="entry name" value="Peptidase_S8/S53_dom_sf"/>
</dbReference>
<feature type="domain" description="Subtilisin-like protease fibronectin type-III" evidence="15">
    <location>
        <begin position="715"/>
        <end position="815"/>
    </location>
</feature>
<evidence type="ECO:0000256" key="7">
    <source>
        <dbReference type="ARBA" id="ARBA00022825"/>
    </source>
</evidence>
<evidence type="ECO:0000256" key="2">
    <source>
        <dbReference type="ARBA" id="ARBA00011073"/>
    </source>
</evidence>
<evidence type="ECO:0000256" key="9">
    <source>
        <dbReference type="PIRSR" id="PIRSR615500-1"/>
    </source>
</evidence>
<dbReference type="InterPro" id="IPR045051">
    <property type="entry name" value="SBT"/>
</dbReference>